<feature type="domain" description="PH" evidence="2">
    <location>
        <begin position="117"/>
        <end position="217"/>
    </location>
</feature>
<reference evidence="3" key="1">
    <citation type="submission" date="2020-07" db="EMBL/GenBank/DDBJ databases">
        <title>Clarias magur genome sequencing, assembly and annotation.</title>
        <authorList>
            <person name="Kushwaha B."/>
            <person name="Kumar R."/>
            <person name="Das P."/>
            <person name="Joshi C.G."/>
            <person name="Kumar D."/>
            <person name="Nagpure N.S."/>
            <person name="Pandey M."/>
            <person name="Agarwal S."/>
            <person name="Srivastava S."/>
            <person name="Singh M."/>
            <person name="Sahoo L."/>
            <person name="Jayasankar P."/>
            <person name="Meher P.K."/>
            <person name="Koringa P.G."/>
            <person name="Iquebal M.A."/>
            <person name="Das S.P."/>
            <person name="Bit A."/>
            <person name="Patnaik S."/>
            <person name="Patel N."/>
            <person name="Shah T.M."/>
            <person name="Hinsu A."/>
            <person name="Jena J.K."/>
        </authorList>
    </citation>
    <scope>NUCLEOTIDE SEQUENCE</scope>
    <source>
        <strain evidence="3">CIFAMagur01</strain>
        <tissue evidence="3">Testis</tissue>
    </source>
</reference>
<dbReference type="PANTHER" id="PTHR46026">
    <property type="entry name" value="RHO-TYPE GUANINE NUCLEOTIDE EXCHANGE FACTOR, ISOFORM F"/>
    <property type="match status" value="1"/>
</dbReference>
<dbReference type="GO" id="GO:0005737">
    <property type="term" value="C:cytoplasm"/>
    <property type="evidence" value="ECO:0007669"/>
    <property type="project" value="TreeGrafter"/>
</dbReference>
<evidence type="ECO:0000313" key="3">
    <source>
        <dbReference type="EMBL" id="KAF5906699.1"/>
    </source>
</evidence>
<dbReference type="Proteomes" id="UP000727407">
    <property type="component" value="Unassembled WGS sequence"/>
</dbReference>
<dbReference type="GO" id="GO:0005085">
    <property type="term" value="F:guanyl-nucleotide exchange factor activity"/>
    <property type="evidence" value="ECO:0007669"/>
    <property type="project" value="TreeGrafter"/>
</dbReference>
<name>A0A8J4UN84_CLAMG</name>
<comment type="caution">
    <text evidence="3">The sequence shown here is derived from an EMBL/GenBank/DDBJ whole genome shotgun (WGS) entry which is preliminary data.</text>
</comment>
<dbReference type="InterPro" id="IPR011993">
    <property type="entry name" value="PH-like_dom_sf"/>
</dbReference>
<dbReference type="InterPro" id="IPR001849">
    <property type="entry name" value="PH_domain"/>
</dbReference>
<feature type="region of interest" description="Disordered" evidence="1">
    <location>
        <begin position="44"/>
        <end position="83"/>
    </location>
</feature>
<dbReference type="OrthoDB" id="8746253at2759"/>
<accession>A0A8J4UN84</accession>
<dbReference type="SMART" id="SM00233">
    <property type="entry name" value="PH"/>
    <property type="match status" value="1"/>
</dbReference>
<feature type="non-terminal residue" evidence="3">
    <location>
        <position position="363"/>
    </location>
</feature>
<organism evidence="3 4">
    <name type="scientific">Clarias magur</name>
    <name type="common">Asian catfish</name>
    <name type="synonym">Macropteronotus magur</name>
    <dbReference type="NCBI Taxonomy" id="1594786"/>
    <lineage>
        <taxon>Eukaryota</taxon>
        <taxon>Metazoa</taxon>
        <taxon>Chordata</taxon>
        <taxon>Craniata</taxon>
        <taxon>Vertebrata</taxon>
        <taxon>Euteleostomi</taxon>
        <taxon>Actinopterygii</taxon>
        <taxon>Neopterygii</taxon>
        <taxon>Teleostei</taxon>
        <taxon>Ostariophysi</taxon>
        <taxon>Siluriformes</taxon>
        <taxon>Clariidae</taxon>
        <taxon>Clarias</taxon>
    </lineage>
</organism>
<feature type="compositionally biased region" description="Polar residues" evidence="1">
    <location>
        <begin position="44"/>
        <end position="56"/>
    </location>
</feature>
<evidence type="ECO:0000313" key="4">
    <source>
        <dbReference type="Proteomes" id="UP000727407"/>
    </source>
</evidence>
<proteinExistence type="predicted"/>
<dbReference type="PROSITE" id="PS50003">
    <property type="entry name" value="PH_DOMAIN"/>
    <property type="match status" value="1"/>
</dbReference>
<dbReference type="PANTHER" id="PTHR46026:SF4">
    <property type="entry name" value="PH DOMAIN-CONTAINING PROTEIN"/>
    <property type="match status" value="1"/>
</dbReference>
<keyword evidence="4" id="KW-1185">Reference proteome</keyword>
<dbReference type="AlphaFoldDB" id="A0A8J4UN84"/>
<dbReference type="SUPFAM" id="SSF50729">
    <property type="entry name" value="PH domain-like"/>
    <property type="match status" value="2"/>
</dbReference>
<evidence type="ECO:0000259" key="2">
    <source>
        <dbReference type="PROSITE" id="PS50003"/>
    </source>
</evidence>
<dbReference type="EMBL" id="QNUK01000029">
    <property type="protein sequence ID" value="KAF5906699.1"/>
    <property type="molecule type" value="Genomic_DNA"/>
</dbReference>
<dbReference type="Gene3D" id="2.30.29.30">
    <property type="entry name" value="Pleckstrin-homology domain (PH domain)/Phosphotyrosine-binding domain (PTB)"/>
    <property type="match status" value="2"/>
</dbReference>
<gene>
    <name evidence="3" type="ORF">DAT39_003582</name>
</gene>
<evidence type="ECO:0000256" key="1">
    <source>
        <dbReference type="SAM" id="MobiDB-lite"/>
    </source>
</evidence>
<sequence>MGCCSVTPTTKGIDDVGPDEIELLEIDSAGVWSLAECKLQVSLKNETNEPPQSSQPARKLSKVPSELCSDPVPAKQAAQRRNSQVVLWGQTKDELHQKLYTHPIRDWEGQPPHSYGDIIYSSRVMLHNSYTTATTERYLVLFSFHLLILALDNSTHDFIYEGMLPLSAIEVRVISQQDLCAPHMFEISGPMVDSKMFICASSTERRIWIENIDDRRSKSLTQQLSPSHSALSYLLPCNENWKREELKRHLLRCPIMQWEGSPIQHMGQPDYLSLVNISNIKSLGSQERLFVLFPLDLLILSVDSHRLWIKYEGRLPRKSIRALERSARHGRLEFELTGELMESLLVSCTSPEDYQNWIFQLQQ</sequence>
<protein>
    <submittedName>
        <fullName evidence="3">Rho guanine nucleotide exchange factor 7-like</fullName>
    </submittedName>
</protein>